<reference evidence="1 2" key="1">
    <citation type="submission" date="2021-06" db="EMBL/GenBank/DDBJ databases">
        <title>Caerostris extrusa draft genome.</title>
        <authorList>
            <person name="Kono N."/>
            <person name="Arakawa K."/>
        </authorList>
    </citation>
    <scope>NUCLEOTIDE SEQUENCE [LARGE SCALE GENOMIC DNA]</scope>
</reference>
<evidence type="ECO:0000313" key="2">
    <source>
        <dbReference type="Proteomes" id="UP001054945"/>
    </source>
</evidence>
<dbReference type="EMBL" id="BPLR01019584">
    <property type="protein sequence ID" value="GIX69407.1"/>
    <property type="molecule type" value="Genomic_DNA"/>
</dbReference>
<organism evidence="1 2">
    <name type="scientific">Caerostris extrusa</name>
    <name type="common">Bark spider</name>
    <name type="synonym">Caerostris bankana</name>
    <dbReference type="NCBI Taxonomy" id="172846"/>
    <lineage>
        <taxon>Eukaryota</taxon>
        <taxon>Metazoa</taxon>
        <taxon>Ecdysozoa</taxon>
        <taxon>Arthropoda</taxon>
        <taxon>Chelicerata</taxon>
        <taxon>Arachnida</taxon>
        <taxon>Araneae</taxon>
        <taxon>Araneomorphae</taxon>
        <taxon>Entelegynae</taxon>
        <taxon>Araneoidea</taxon>
        <taxon>Araneidae</taxon>
        <taxon>Caerostris</taxon>
    </lineage>
</organism>
<dbReference type="AlphaFoldDB" id="A0AAV4MB81"/>
<accession>A0AAV4MB81</accession>
<dbReference type="Proteomes" id="UP001054945">
    <property type="component" value="Unassembled WGS sequence"/>
</dbReference>
<gene>
    <name evidence="1" type="ORF">CEXT_312981</name>
</gene>
<evidence type="ECO:0000313" key="1">
    <source>
        <dbReference type="EMBL" id="GIX69407.1"/>
    </source>
</evidence>
<sequence length="152" mass="17765">MDNNDPSVYLLWRPHKPGERQSSDGAAPDNLTANELNCLIEEIQNNIYNTLAKPRDISNNNRTNKKKKNAIWWTKELGIKRSKTRALRRYYQKERDPDIRARKRENFKKNLSEYKKFLFKKASSMKSQTIVFLATIMISSAKNEKDISSTTP</sequence>
<protein>
    <submittedName>
        <fullName evidence="1">Uncharacterized protein</fullName>
    </submittedName>
</protein>
<comment type="caution">
    <text evidence="1">The sequence shown here is derived from an EMBL/GenBank/DDBJ whole genome shotgun (WGS) entry which is preliminary data.</text>
</comment>
<keyword evidence="2" id="KW-1185">Reference proteome</keyword>
<proteinExistence type="predicted"/>
<name>A0AAV4MB81_CAEEX</name>